<dbReference type="SUPFAM" id="SSF56784">
    <property type="entry name" value="HAD-like"/>
    <property type="match status" value="1"/>
</dbReference>
<keyword evidence="3" id="KW-1185">Reference proteome</keyword>
<dbReference type="NCBIfam" id="TIGR01549">
    <property type="entry name" value="HAD-SF-IA-v1"/>
    <property type="match status" value="1"/>
</dbReference>
<name>A0A1B9BC82_9ACTO</name>
<dbReference type="AlphaFoldDB" id="A0A1B9BC82"/>
<dbReference type="InterPro" id="IPR006439">
    <property type="entry name" value="HAD-SF_hydro_IA"/>
</dbReference>
<dbReference type="SFLD" id="SFLDS00003">
    <property type="entry name" value="Haloacid_Dehalogenase"/>
    <property type="match status" value="1"/>
</dbReference>
<dbReference type="InterPro" id="IPR036412">
    <property type="entry name" value="HAD-like_sf"/>
</dbReference>
<dbReference type="EMBL" id="FNAU01000005">
    <property type="protein sequence ID" value="SDE29605.1"/>
    <property type="molecule type" value="Genomic_DNA"/>
</dbReference>
<dbReference type="InterPro" id="IPR023198">
    <property type="entry name" value="PGP-like_dom2"/>
</dbReference>
<dbReference type="OrthoDB" id="9776368at2"/>
<dbReference type="EMBL" id="JAWNFU010000004">
    <property type="protein sequence ID" value="MDY5153820.1"/>
    <property type="molecule type" value="Genomic_DNA"/>
</dbReference>
<reference evidence="2" key="2">
    <citation type="submission" date="2016-10" db="EMBL/GenBank/DDBJ databases">
        <authorList>
            <person name="Varghese N."/>
            <person name="Submissions S."/>
        </authorList>
    </citation>
    <scope>NUCLEOTIDE SEQUENCE</scope>
    <source>
        <strain evidence="2">DSM 20639</strain>
    </source>
</reference>
<dbReference type="PANTHER" id="PTHR43434">
    <property type="entry name" value="PHOSPHOGLYCOLATE PHOSPHATASE"/>
    <property type="match status" value="1"/>
</dbReference>
<reference evidence="3" key="1">
    <citation type="submission" date="2016-10" db="EMBL/GenBank/DDBJ databases">
        <authorList>
            <person name="Varghese N."/>
        </authorList>
    </citation>
    <scope>NUCLEOTIDE SEQUENCE [LARGE SCALE GENOMIC DNA]</scope>
    <source>
        <strain evidence="3">DSM 20639</strain>
    </source>
</reference>
<keyword evidence="1" id="KW-0378">Hydrolase</keyword>
<dbReference type="InterPro" id="IPR050155">
    <property type="entry name" value="HAD-like_hydrolase_sf"/>
</dbReference>
<dbReference type="InterPro" id="IPR041492">
    <property type="entry name" value="HAD_2"/>
</dbReference>
<accession>A0A1B9BC82</accession>
<dbReference type="RefSeq" id="WP_065415140.1">
    <property type="nucleotide sequence ID" value="NZ_FNAU01000005.1"/>
</dbReference>
<gene>
    <name evidence="1" type="ORF">R6G71_07180</name>
    <name evidence="2" type="ORF">SAMN05421878_105111</name>
</gene>
<dbReference type="GO" id="GO:0005829">
    <property type="term" value="C:cytosol"/>
    <property type="evidence" value="ECO:0007669"/>
    <property type="project" value="TreeGrafter"/>
</dbReference>
<dbReference type="PANTHER" id="PTHR43434:SF20">
    <property type="entry name" value="5'-NUCLEOTIDASE"/>
    <property type="match status" value="1"/>
</dbReference>
<dbReference type="Pfam" id="PF13419">
    <property type="entry name" value="HAD_2"/>
    <property type="match status" value="1"/>
</dbReference>
<dbReference type="Proteomes" id="UP000182744">
    <property type="component" value="Unassembled WGS sequence"/>
</dbReference>
<dbReference type="Gene3D" id="3.40.50.1000">
    <property type="entry name" value="HAD superfamily/HAD-like"/>
    <property type="match status" value="1"/>
</dbReference>
<protein>
    <submittedName>
        <fullName evidence="1">HAD-IA family hydrolase</fullName>
    </submittedName>
    <submittedName>
        <fullName evidence="2">Phosphoglycolate phosphatase</fullName>
    </submittedName>
</protein>
<proteinExistence type="predicted"/>
<evidence type="ECO:0000313" key="1">
    <source>
        <dbReference type="EMBL" id="MDY5153820.1"/>
    </source>
</evidence>
<evidence type="ECO:0000313" key="3">
    <source>
        <dbReference type="Proteomes" id="UP000182744"/>
    </source>
</evidence>
<evidence type="ECO:0000313" key="2">
    <source>
        <dbReference type="EMBL" id="SDE29605.1"/>
    </source>
</evidence>
<dbReference type="InterPro" id="IPR023214">
    <property type="entry name" value="HAD_sf"/>
</dbReference>
<dbReference type="GO" id="GO:0004713">
    <property type="term" value="F:protein tyrosine kinase activity"/>
    <property type="evidence" value="ECO:0007669"/>
    <property type="project" value="TreeGrafter"/>
</dbReference>
<dbReference type="SFLD" id="SFLDG01129">
    <property type="entry name" value="C1.5:_HAD__Beta-PGM__Phosphata"/>
    <property type="match status" value="1"/>
</dbReference>
<dbReference type="Gene3D" id="1.10.150.240">
    <property type="entry name" value="Putative phosphatase, domain 2"/>
    <property type="match status" value="1"/>
</dbReference>
<reference evidence="1" key="3">
    <citation type="submission" date="2023-10" db="EMBL/GenBank/DDBJ databases">
        <title>Whole Genome based description of the genera Actinobaculum and Actinotignum reveals a complex phylogenetic relationship within the species included in the genus Actinotignum.</title>
        <authorList>
            <person name="Jensen C.S."/>
            <person name="Dargis R."/>
            <person name="Kemp M."/>
            <person name="Christensen J.J."/>
        </authorList>
    </citation>
    <scope>NUCLEOTIDE SEQUENCE</scope>
    <source>
        <strain evidence="1">Actinobaculum_suis_CCUG19206T</strain>
    </source>
</reference>
<dbReference type="Proteomes" id="UP001273799">
    <property type="component" value="Unassembled WGS sequence"/>
</dbReference>
<sequence length="220" mass="24631">MNPILIDLDGTLIDSAPVVTSVLQETVREELGQEHPRDYYLQFIGPPLMETFAFLGATDPVEITRRYRERYERVMLDTKPFPHMPEMVGRLARAGVPLAIATSKNERNTLRILDHYNLTKDFRVISGDPENRPNYTKADVVRDALDRLAESGVDTSSALMVGDRIHDIEGAGRWGIPTVLVGWSHAPQSEFDQAWGRADSVAELEQMLGDFAIGKLVAKL</sequence>
<organism evidence="2 3">
    <name type="scientific">Actinobaculum suis</name>
    <dbReference type="NCBI Taxonomy" id="1657"/>
    <lineage>
        <taxon>Bacteria</taxon>
        <taxon>Bacillati</taxon>
        <taxon>Actinomycetota</taxon>
        <taxon>Actinomycetes</taxon>
        <taxon>Actinomycetales</taxon>
        <taxon>Actinomycetaceae</taxon>
        <taxon>Actinobaculum</taxon>
    </lineage>
</organism>
<dbReference type="GO" id="GO:0016787">
    <property type="term" value="F:hydrolase activity"/>
    <property type="evidence" value="ECO:0007669"/>
    <property type="project" value="UniProtKB-KW"/>
</dbReference>